<dbReference type="Proteomes" id="UP001515480">
    <property type="component" value="Unassembled WGS sequence"/>
</dbReference>
<gene>
    <name evidence="3" type="ORF">AB1Y20_013427</name>
</gene>
<feature type="domain" description="Multiple myeloma tumor-associated protein 2-like N-terminal" evidence="2">
    <location>
        <begin position="9"/>
        <end position="86"/>
    </location>
</feature>
<comment type="caution">
    <text evidence="3">The sequence shown here is derived from an EMBL/GenBank/DDBJ whole genome shotgun (WGS) entry which is preliminary data.</text>
</comment>
<keyword evidence="4" id="KW-1185">Reference proteome</keyword>
<dbReference type="AlphaFoldDB" id="A0AB34IHT2"/>
<dbReference type="PANTHER" id="PTHR14580">
    <property type="entry name" value="MULTIPLE MYELOMA TUMOR-ASSOCIATED PROTEIN 2 FAMILY MEMBER"/>
    <property type="match status" value="1"/>
</dbReference>
<dbReference type="EMBL" id="JBGBPQ010000026">
    <property type="protein sequence ID" value="KAL1498905.1"/>
    <property type="molecule type" value="Genomic_DNA"/>
</dbReference>
<feature type="compositionally biased region" description="Basic residues" evidence="1">
    <location>
        <begin position="224"/>
        <end position="251"/>
    </location>
</feature>
<dbReference type="Pfam" id="PF10159">
    <property type="entry name" value="MMtag"/>
    <property type="match status" value="1"/>
</dbReference>
<name>A0AB34IHT2_PRYPA</name>
<evidence type="ECO:0000259" key="2">
    <source>
        <dbReference type="Pfam" id="PF10159"/>
    </source>
</evidence>
<protein>
    <recommendedName>
        <fullName evidence="2">Multiple myeloma tumor-associated protein 2-like N-terminal domain-containing protein</fullName>
    </recommendedName>
</protein>
<feature type="compositionally biased region" description="Low complexity" evidence="1">
    <location>
        <begin position="182"/>
        <end position="195"/>
    </location>
</feature>
<sequence>MRGEGRDGGNRGGRDHFQWEDVKNDDKFRENYLGHSLHAPKGRWQNGKDLTWYARGKVDHSTAEMLQQEKRRAKEMEEDMMRARLGLAPIRRAPQGVRLDEREAKELLQRGGRHAEGEAPRAAADVMGGLGSFAAARHADAAPIKSRIERLEGVGAPQLSGEWTHAPRVGAPAESAARTHTVHPAPAGSSGAAGAVEEEASSSEEGSSHARKRRKRDEKEKKEKKQKKEKKHKKEKKEKKDKKHKEKKRRHDSSSSDESPAPRRRRHDSDSD</sequence>
<organism evidence="3 4">
    <name type="scientific">Prymnesium parvum</name>
    <name type="common">Toxic golden alga</name>
    <dbReference type="NCBI Taxonomy" id="97485"/>
    <lineage>
        <taxon>Eukaryota</taxon>
        <taxon>Haptista</taxon>
        <taxon>Haptophyta</taxon>
        <taxon>Prymnesiophyceae</taxon>
        <taxon>Prymnesiales</taxon>
        <taxon>Prymnesiaceae</taxon>
        <taxon>Prymnesium</taxon>
    </lineage>
</organism>
<evidence type="ECO:0000313" key="4">
    <source>
        <dbReference type="Proteomes" id="UP001515480"/>
    </source>
</evidence>
<dbReference type="PANTHER" id="PTHR14580:SF0">
    <property type="entry name" value="MULTIPLE MYELOMA TUMOR-ASSOCIATED PROTEIN 2"/>
    <property type="match status" value="1"/>
</dbReference>
<accession>A0AB34IHT2</accession>
<feature type="region of interest" description="Disordered" evidence="1">
    <location>
        <begin position="156"/>
        <end position="272"/>
    </location>
</feature>
<dbReference type="InterPro" id="IPR039207">
    <property type="entry name" value="MMTAG2-like"/>
</dbReference>
<evidence type="ECO:0000313" key="3">
    <source>
        <dbReference type="EMBL" id="KAL1498905.1"/>
    </source>
</evidence>
<evidence type="ECO:0000256" key="1">
    <source>
        <dbReference type="SAM" id="MobiDB-lite"/>
    </source>
</evidence>
<proteinExistence type="predicted"/>
<dbReference type="InterPro" id="IPR019315">
    <property type="entry name" value="MMTA2_N"/>
</dbReference>
<reference evidence="3 4" key="1">
    <citation type="journal article" date="2024" name="Science">
        <title>Giant polyketide synthase enzymes in the biosynthesis of giant marine polyether toxins.</title>
        <authorList>
            <person name="Fallon T.R."/>
            <person name="Shende V.V."/>
            <person name="Wierzbicki I.H."/>
            <person name="Pendleton A.L."/>
            <person name="Watervoot N.F."/>
            <person name="Auber R.P."/>
            <person name="Gonzalez D.J."/>
            <person name="Wisecaver J.H."/>
            <person name="Moore B.S."/>
        </authorList>
    </citation>
    <scope>NUCLEOTIDE SEQUENCE [LARGE SCALE GENOMIC DNA]</scope>
    <source>
        <strain evidence="3 4">12B1</strain>
    </source>
</reference>